<evidence type="ECO:0000313" key="2">
    <source>
        <dbReference type="Proteomes" id="UP001055439"/>
    </source>
</evidence>
<keyword evidence="2" id="KW-1185">Reference proteome</keyword>
<name>A0A9E7FLD0_9LILI</name>
<organism evidence="1 2">
    <name type="scientific">Musa troglodytarum</name>
    <name type="common">fe'i banana</name>
    <dbReference type="NCBI Taxonomy" id="320322"/>
    <lineage>
        <taxon>Eukaryota</taxon>
        <taxon>Viridiplantae</taxon>
        <taxon>Streptophyta</taxon>
        <taxon>Embryophyta</taxon>
        <taxon>Tracheophyta</taxon>
        <taxon>Spermatophyta</taxon>
        <taxon>Magnoliopsida</taxon>
        <taxon>Liliopsida</taxon>
        <taxon>Zingiberales</taxon>
        <taxon>Musaceae</taxon>
        <taxon>Musa</taxon>
    </lineage>
</organism>
<sequence>MACHIYQVTCVTCHSLNIGCHVSNEGSRWVRPLCAFYNPDPTASPLHPMTSSPSSSCLPISRSTIVPWAKKPIDPRRMTMKQWHGVVGERVEAVLLGWS</sequence>
<accession>A0A9E7FLD0</accession>
<reference evidence="1" key="1">
    <citation type="submission" date="2022-05" db="EMBL/GenBank/DDBJ databases">
        <title>The Musa troglodytarum L. genome provides insights into the mechanism of non-climacteric behaviour and enrichment of carotenoids.</title>
        <authorList>
            <person name="Wang J."/>
        </authorList>
    </citation>
    <scope>NUCLEOTIDE SEQUENCE</scope>
    <source>
        <tissue evidence="1">Leaf</tissue>
    </source>
</reference>
<dbReference type="AlphaFoldDB" id="A0A9E7FLD0"/>
<gene>
    <name evidence="1" type="ORF">MUK42_30832</name>
</gene>
<dbReference type="EMBL" id="CP097506">
    <property type="protein sequence ID" value="URD96207.1"/>
    <property type="molecule type" value="Genomic_DNA"/>
</dbReference>
<evidence type="ECO:0000313" key="1">
    <source>
        <dbReference type="EMBL" id="URD96207.1"/>
    </source>
</evidence>
<dbReference type="Proteomes" id="UP001055439">
    <property type="component" value="Chromosome 4"/>
</dbReference>
<protein>
    <submittedName>
        <fullName evidence="1">B-box zinc finger family protein</fullName>
    </submittedName>
</protein>
<proteinExistence type="predicted"/>